<organism evidence="12 13">
    <name type="scientific">Mythimna separata</name>
    <name type="common">Oriental armyworm</name>
    <name type="synonym">Pseudaletia separata</name>
    <dbReference type="NCBI Taxonomy" id="271217"/>
    <lineage>
        <taxon>Eukaryota</taxon>
        <taxon>Metazoa</taxon>
        <taxon>Ecdysozoa</taxon>
        <taxon>Arthropoda</taxon>
        <taxon>Hexapoda</taxon>
        <taxon>Insecta</taxon>
        <taxon>Pterygota</taxon>
        <taxon>Neoptera</taxon>
        <taxon>Endopterygota</taxon>
        <taxon>Lepidoptera</taxon>
        <taxon>Glossata</taxon>
        <taxon>Ditrysia</taxon>
        <taxon>Noctuoidea</taxon>
        <taxon>Noctuidae</taxon>
        <taxon>Noctuinae</taxon>
        <taxon>Hadenini</taxon>
        <taxon>Mythimna</taxon>
    </lineage>
</organism>
<feature type="region of interest" description="Disordered" evidence="8">
    <location>
        <begin position="1015"/>
        <end position="1035"/>
    </location>
</feature>
<proteinExistence type="inferred from homology"/>
<evidence type="ECO:0000313" key="12">
    <source>
        <dbReference type="EMBL" id="KAJ8735657.1"/>
    </source>
</evidence>
<dbReference type="PANTHER" id="PTHR11388">
    <property type="entry name" value="ORGANIC ANION TRANSPORTER"/>
    <property type="match status" value="1"/>
</dbReference>
<feature type="transmembrane region" description="Helical" evidence="9">
    <location>
        <begin position="304"/>
        <end position="329"/>
    </location>
</feature>
<feature type="transmembrane region" description="Helical" evidence="9">
    <location>
        <begin position="512"/>
        <end position="530"/>
    </location>
</feature>
<comment type="caution">
    <text evidence="12">The sequence shown here is derived from an EMBL/GenBank/DDBJ whole genome shotgun (WGS) entry which is preliminary data.</text>
</comment>
<feature type="transmembrane region" description="Helical" evidence="9">
    <location>
        <begin position="782"/>
        <end position="804"/>
    </location>
</feature>
<keyword evidence="3" id="KW-1003">Cell membrane</keyword>
<reference evidence="12" key="1">
    <citation type="submission" date="2023-03" db="EMBL/GenBank/DDBJ databases">
        <title>Chromosome-level genomes of two armyworms, Mythimna separata and Mythimna loreyi, provide insights into the biosynthesis and reception of sex pheromones.</title>
        <authorList>
            <person name="Zhao H."/>
        </authorList>
    </citation>
    <scope>NUCLEOTIDE SEQUENCE</scope>
    <source>
        <strain evidence="12">BeijingLab</strain>
        <tissue evidence="12">Pupa</tissue>
    </source>
</reference>
<comment type="subcellular location">
    <subcellularLocation>
        <location evidence="1">Cell membrane</location>
        <topology evidence="1">Multi-pass membrane protein</topology>
    </subcellularLocation>
</comment>
<keyword evidence="6 9" id="KW-0472">Membrane</keyword>
<dbReference type="CDD" id="cd17404">
    <property type="entry name" value="MFS_SLCO5_OATP5"/>
    <property type="match status" value="1"/>
</dbReference>
<dbReference type="Proteomes" id="UP001231518">
    <property type="component" value="Chromosome 2"/>
</dbReference>
<evidence type="ECO:0008006" key="14">
    <source>
        <dbReference type="Google" id="ProtNLM"/>
    </source>
</evidence>
<dbReference type="SUPFAM" id="SSF103473">
    <property type="entry name" value="MFS general substrate transporter"/>
    <property type="match status" value="2"/>
</dbReference>
<evidence type="ECO:0000313" key="13">
    <source>
        <dbReference type="Proteomes" id="UP001231518"/>
    </source>
</evidence>
<feature type="compositionally biased region" description="Basic and acidic residues" evidence="8">
    <location>
        <begin position="1016"/>
        <end position="1025"/>
    </location>
</feature>
<evidence type="ECO:0000256" key="1">
    <source>
        <dbReference type="ARBA" id="ARBA00004651"/>
    </source>
</evidence>
<feature type="transmembrane region" description="Helical" evidence="9">
    <location>
        <begin position="156"/>
        <end position="176"/>
    </location>
</feature>
<dbReference type="PROSITE" id="PS51465">
    <property type="entry name" value="KAZAL_2"/>
    <property type="match status" value="1"/>
</dbReference>
<dbReference type="InterPro" id="IPR020846">
    <property type="entry name" value="MFS_dom"/>
</dbReference>
<dbReference type="InterPro" id="IPR004156">
    <property type="entry name" value="OATP"/>
</dbReference>
<accession>A0AAD8DZV7</accession>
<feature type="region of interest" description="Disordered" evidence="8">
    <location>
        <begin position="875"/>
        <end position="971"/>
    </location>
</feature>
<feature type="transmembrane region" description="Helical" evidence="9">
    <location>
        <begin position="196"/>
        <end position="216"/>
    </location>
</feature>
<evidence type="ECO:0000256" key="8">
    <source>
        <dbReference type="SAM" id="MobiDB-lite"/>
    </source>
</evidence>
<feature type="transmembrane region" description="Helical" evidence="9">
    <location>
        <begin position="690"/>
        <end position="716"/>
    </location>
</feature>
<comment type="similarity">
    <text evidence="2">Belongs to the organo anion transporter (TC 2.A.60) family.</text>
</comment>
<dbReference type="GO" id="GO:0043252">
    <property type="term" value="P:sodium-independent organic anion transport"/>
    <property type="evidence" value="ECO:0007669"/>
    <property type="project" value="TreeGrafter"/>
</dbReference>
<evidence type="ECO:0000256" key="3">
    <source>
        <dbReference type="ARBA" id="ARBA00022475"/>
    </source>
</evidence>
<evidence type="ECO:0000256" key="5">
    <source>
        <dbReference type="ARBA" id="ARBA00022989"/>
    </source>
</evidence>
<feature type="transmembrane region" description="Helical" evidence="9">
    <location>
        <begin position="728"/>
        <end position="751"/>
    </location>
</feature>
<feature type="compositionally biased region" description="Basic and acidic residues" evidence="8">
    <location>
        <begin position="108"/>
        <end position="121"/>
    </location>
</feature>
<protein>
    <recommendedName>
        <fullName evidence="14">Solute carrier organic anion transporter family member</fullName>
    </recommendedName>
</protein>
<keyword evidence="4 9" id="KW-0812">Transmembrane</keyword>
<evidence type="ECO:0000256" key="6">
    <source>
        <dbReference type="ARBA" id="ARBA00023136"/>
    </source>
</evidence>
<feature type="transmembrane region" description="Helical" evidence="9">
    <location>
        <begin position="388"/>
        <end position="410"/>
    </location>
</feature>
<keyword evidence="7" id="KW-1015">Disulfide bond</keyword>
<dbReference type="Gene3D" id="3.30.60.30">
    <property type="match status" value="1"/>
</dbReference>
<keyword evidence="5 9" id="KW-1133">Transmembrane helix</keyword>
<dbReference type="PANTHER" id="PTHR11388:SF142">
    <property type="entry name" value="SOLUTE CARRIER ORGANIC ANION TRANSPORTER FAMILY MEMBER 5A1"/>
    <property type="match status" value="1"/>
</dbReference>
<evidence type="ECO:0000256" key="9">
    <source>
        <dbReference type="SAM" id="Phobius"/>
    </source>
</evidence>
<evidence type="ECO:0000259" key="10">
    <source>
        <dbReference type="PROSITE" id="PS50850"/>
    </source>
</evidence>
<feature type="region of interest" description="Disordered" evidence="8">
    <location>
        <begin position="74"/>
        <end position="121"/>
    </location>
</feature>
<dbReference type="GO" id="GO:0015347">
    <property type="term" value="F:sodium-independent organic anion transmembrane transporter activity"/>
    <property type="evidence" value="ECO:0007669"/>
    <property type="project" value="TreeGrafter"/>
</dbReference>
<dbReference type="InterPro" id="IPR002350">
    <property type="entry name" value="Kazal_dom"/>
</dbReference>
<feature type="transmembrane region" description="Helical" evidence="9">
    <location>
        <begin position="223"/>
        <end position="245"/>
    </location>
</feature>
<feature type="compositionally biased region" description="Basic and acidic residues" evidence="8">
    <location>
        <begin position="916"/>
        <end position="971"/>
    </location>
</feature>
<keyword evidence="13" id="KW-1185">Reference proteome</keyword>
<evidence type="ECO:0000256" key="4">
    <source>
        <dbReference type="ARBA" id="ARBA00022692"/>
    </source>
</evidence>
<dbReference type="AlphaFoldDB" id="A0AAD8DZV7"/>
<name>A0AAD8DZV7_MYTSE</name>
<feature type="domain" description="Major facilitator superfamily (MFS) profile" evidence="10">
    <location>
        <begin position="158"/>
        <end position="808"/>
    </location>
</feature>
<dbReference type="PROSITE" id="PS50850">
    <property type="entry name" value="MFS"/>
    <property type="match status" value="1"/>
</dbReference>
<dbReference type="SUPFAM" id="SSF100895">
    <property type="entry name" value="Kazal-type serine protease inhibitors"/>
    <property type="match status" value="1"/>
</dbReference>
<dbReference type="GO" id="GO:0016323">
    <property type="term" value="C:basolateral plasma membrane"/>
    <property type="evidence" value="ECO:0007669"/>
    <property type="project" value="TreeGrafter"/>
</dbReference>
<dbReference type="Gene3D" id="1.20.1250.20">
    <property type="entry name" value="MFS general substrate transporter like domains"/>
    <property type="match status" value="1"/>
</dbReference>
<sequence length="1064" mass="117224">MNANDFVFYPCAFHQHDINTLRIIRNAYNDSHPSKVVKVESAGGTNAAPQHRKGHRRQESMYAMTGLYAESGCAEASDEAGPSTPPHPSHPPRESVKCHSRNPSAGVCDRDRERDKEREKPRQLYPEILDIPHDARDCGILSWRPLFIQQFSSIKVFVFFLSFLVTLQQALSSGYINSVITTIEKRFEIPSSLSGLIASSYEIGNVITVIFVSYLGSRRHIPVWIAVGAVIMGIGSLVFVVPHFIAEVNSETLMNNKSDDNICRLPRALEQDMGGLGRLSQGLPPSNLRPDNCIKSSPSTFMPVMVFIVAQLLLGCGGSPLLTLGTTYVDDHVRPESSSMYIGCMYSMAAFGPVLGFLLGAYLLSFHMDSFSGTIISIDPGDHRWVGMWWGGFLLCGFLLILVAIPFFSFPKVLVREKEKIRLVEKAAAASGASTSKTPAKPQTDIKDTGYGKDIKDIPVSMWRLLKNPVYVVTCLGACMELMIVSGFVVFLPKYLETQFSLGKSQASVFTGSIAIPGACIGIFMGGCLLKRLELRPKGAVQFVLISNTICLSCYALLFFLGCDNIKMAGTTIPYTNHTNLEPFKVNLTAACNFNCLCTETDMEPVCGNNGLTYFSPCHAGCAAFSSRSNFTNCACVHENSRESMAGVLDAAGVARVAGAAAAALRGEYSEVTVVPVATAGACNPPCTTIFPFLVLLFFMTFVVAVTQMPLLMIVLRSVSEEERSFALGMQFVIFRLFGYIPAPIVFGNLIDSTCLLWKQSCSGEKGGRCLLYDIEQFRYRYVGLCGGIKIVALGIFMADWWLVRRRRHLETAPPLDPHKDIAGSIISLDKLFEELPSADNASGFRSGVMSGVSSATTTPMELPGGDADAYRSKLQRTESQYSQESQTRAPAGKNSRVLVASRHLRNDSKTIQLEPRARQHSRDESERNRVGRSDSRDSRDAFPRSASRDLPRDTLERDFKVHSRSSSRELSLEQLKHLALKSMESLDLTVLPLARDEESKRLIDGAGVLRHRRTSSKDCKLPETKHKRTSSHHLTMEPHELSLQMQKGRSVDHLASARLDPCV</sequence>
<dbReference type="Pfam" id="PF03137">
    <property type="entry name" value="OATP"/>
    <property type="match status" value="1"/>
</dbReference>
<feature type="transmembrane region" description="Helical" evidence="9">
    <location>
        <begin position="341"/>
        <end position="368"/>
    </location>
</feature>
<dbReference type="Pfam" id="PF07648">
    <property type="entry name" value="Kazal_2"/>
    <property type="match status" value="1"/>
</dbReference>
<evidence type="ECO:0000259" key="11">
    <source>
        <dbReference type="PROSITE" id="PS51465"/>
    </source>
</evidence>
<dbReference type="InterPro" id="IPR036259">
    <property type="entry name" value="MFS_trans_sf"/>
</dbReference>
<feature type="compositionally biased region" description="Polar residues" evidence="8">
    <location>
        <begin position="878"/>
        <end position="889"/>
    </location>
</feature>
<evidence type="ECO:0000256" key="2">
    <source>
        <dbReference type="ARBA" id="ARBA00009657"/>
    </source>
</evidence>
<feature type="transmembrane region" description="Helical" evidence="9">
    <location>
        <begin position="470"/>
        <end position="492"/>
    </location>
</feature>
<dbReference type="InterPro" id="IPR036058">
    <property type="entry name" value="Kazal_dom_sf"/>
</dbReference>
<dbReference type="NCBIfam" id="TIGR00805">
    <property type="entry name" value="oat"/>
    <property type="match status" value="1"/>
</dbReference>
<dbReference type="EMBL" id="JARGEI010000002">
    <property type="protein sequence ID" value="KAJ8735657.1"/>
    <property type="molecule type" value="Genomic_DNA"/>
</dbReference>
<gene>
    <name evidence="12" type="ORF">PYW07_007277</name>
</gene>
<feature type="domain" description="Kazal-like" evidence="11">
    <location>
        <begin position="586"/>
        <end position="635"/>
    </location>
</feature>
<evidence type="ECO:0000256" key="7">
    <source>
        <dbReference type="ARBA" id="ARBA00023157"/>
    </source>
</evidence>